<dbReference type="FunCoup" id="A0A1V8SJU7">
    <property type="interactions" value="185"/>
</dbReference>
<dbReference type="OrthoDB" id="62853at2759"/>
<keyword evidence="4" id="KW-1185">Reference proteome</keyword>
<proteinExistence type="predicted"/>
<comment type="caution">
    <text evidence="3">The sequence shown here is derived from an EMBL/GenBank/DDBJ whole genome shotgun (WGS) entry which is preliminary data.</text>
</comment>
<evidence type="ECO:0000259" key="2">
    <source>
        <dbReference type="PROSITE" id="PS50812"/>
    </source>
</evidence>
<evidence type="ECO:0000313" key="3">
    <source>
        <dbReference type="EMBL" id="OQN99349.1"/>
    </source>
</evidence>
<protein>
    <recommendedName>
        <fullName evidence="2">PWWP domain-containing protein</fullName>
    </recommendedName>
</protein>
<feature type="region of interest" description="Disordered" evidence="1">
    <location>
        <begin position="252"/>
        <end position="370"/>
    </location>
</feature>
<name>A0A1V8SJU7_9PEZI</name>
<feature type="region of interest" description="Disordered" evidence="1">
    <location>
        <begin position="466"/>
        <end position="577"/>
    </location>
</feature>
<dbReference type="Pfam" id="PF00855">
    <property type="entry name" value="PWWP"/>
    <property type="match status" value="1"/>
</dbReference>
<dbReference type="STRING" id="1507870.A0A1V8SJU7"/>
<feature type="compositionally biased region" description="Low complexity" evidence="1">
    <location>
        <begin position="335"/>
        <end position="345"/>
    </location>
</feature>
<dbReference type="EMBL" id="NAJO01000040">
    <property type="protein sequence ID" value="OQN99349.1"/>
    <property type="molecule type" value="Genomic_DNA"/>
</dbReference>
<evidence type="ECO:0000313" key="4">
    <source>
        <dbReference type="Proteomes" id="UP000192596"/>
    </source>
</evidence>
<gene>
    <name evidence="3" type="ORF">B0A48_14326</name>
</gene>
<feature type="compositionally biased region" description="Acidic residues" evidence="1">
    <location>
        <begin position="287"/>
        <end position="296"/>
    </location>
</feature>
<dbReference type="PROSITE" id="PS50812">
    <property type="entry name" value="PWWP"/>
    <property type="match status" value="1"/>
</dbReference>
<feature type="compositionally biased region" description="Polar residues" evidence="1">
    <location>
        <begin position="45"/>
        <end position="60"/>
    </location>
</feature>
<reference evidence="4" key="1">
    <citation type="submission" date="2017-03" db="EMBL/GenBank/DDBJ databases">
        <title>Genomes of endolithic fungi from Antarctica.</title>
        <authorList>
            <person name="Coleine C."/>
            <person name="Masonjones S."/>
            <person name="Stajich J.E."/>
        </authorList>
    </citation>
    <scope>NUCLEOTIDE SEQUENCE [LARGE SCALE GENOMIC DNA]</scope>
    <source>
        <strain evidence="4">CCFEE 5527</strain>
    </source>
</reference>
<sequence>MSDTAPHTDPVEAPETAAAPATAETTLTEGEAPITKQDEEIAGKQATTAVTAPDGEQTTEAAVGPGDAATDDAPTTNGNSKDKKRKSTGGVPEHKVKKLNRKKSMPTLNLDCKPGDYYWARLKGYPPWPSIICSEDMIPEPLLASRPVSAARPDGSIRDDFKEGGKNVKERTWPIMFLATNEFVWLINSSLKPLDPEECHTKPQGKMTKALTEAYRIATEKHELDYFKKILRDFDEETARIAAEYAQKEEEAAARAAEKAEKEGEENVEAEGKEKKKKASRKSKGGDDEDVEMEDADVTKSTKKRKKDAESDGEGKAKKTPKVTKINAPKTPNGEAASTKKASTAKPKKKVTAPKEEEAVEEKKELTESERLEQREKAILYLRHRLQKGFLARDAAPKEEEMSGMADFFSQLEKYDNLEPSIIRTTKIHKVLKAVVKLTFIPKEEDYNFKTRSAQLLETWNKRMEADGGESGGKAAAAAAAAEEKAPATNGDSTAAAAATEESKESEEKIVEMAETAADEVEKKVEEAATEEPKTAEPAAVPEATAEKGDGGDKVLDAVVDGDAKMTEAPARTATEA</sequence>
<feature type="compositionally biased region" description="Basic and acidic residues" evidence="1">
    <location>
        <begin position="252"/>
        <end position="262"/>
    </location>
</feature>
<evidence type="ECO:0000256" key="1">
    <source>
        <dbReference type="SAM" id="MobiDB-lite"/>
    </source>
</evidence>
<dbReference type="InParanoid" id="A0A1V8SJU7"/>
<feature type="compositionally biased region" description="Basic and acidic residues" evidence="1">
    <location>
        <begin position="307"/>
        <end position="317"/>
    </location>
</feature>
<feature type="region of interest" description="Disordered" evidence="1">
    <location>
        <begin position="1"/>
        <end position="95"/>
    </location>
</feature>
<feature type="compositionally biased region" description="Basic and acidic residues" evidence="1">
    <location>
        <begin position="520"/>
        <end position="535"/>
    </location>
</feature>
<feature type="compositionally biased region" description="Basic and acidic residues" evidence="1">
    <location>
        <begin position="353"/>
        <end position="370"/>
    </location>
</feature>
<dbReference type="Gene3D" id="2.30.30.140">
    <property type="match status" value="1"/>
</dbReference>
<dbReference type="SUPFAM" id="SSF63748">
    <property type="entry name" value="Tudor/PWWP/MBT"/>
    <property type="match status" value="1"/>
</dbReference>
<dbReference type="AlphaFoldDB" id="A0A1V8SJU7"/>
<accession>A0A1V8SJU7</accession>
<feature type="domain" description="PWWP" evidence="2">
    <location>
        <begin position="114"/>
        <end position="197"/>
    </location>
</feature>
<feature type="compositionally biased region" description="Basic and acidic residues" evidence="1">
    <location>
        <begin position="545"/>
        <end position="566"/>
    </location>
</feature>
<feature type="compositionally biased region" description="Basic and acidic residues" evidence="1">
    <location>
        <begin position="501"/>
        <end position="512"/>
    </location>
</feature>
<feature type="compositionally biased region" description="Low complexity" evidence="1">
    <location>
        <begin position="13"/>
        <end position="33"/>
    </location>
</feature>
<organism evidence="3 4">
    <name type="scientific">Cryoendolithus antarcticus</name>
    <dbReference type="NCBI Taxonomy" id="1507870"/>
    <lineage>
        <taxon>Eukaryota</taxon>
        <taxon>Fungi</taxon>
        <taxon>Dikarya</taxon>
        <taxon>Ascomycota</taxon>
        <taxon>Pezizomycotina</taxon>
        <taxon>Dothideomycetes</taxon>
        <taxon>Dothideomycetidae</taxon>
        <taxon>Cladosporiales</taxon>
        <taxon>Cladosporiaceae</taxon>
        <taxon>Cryoendolithus</taxon>
    </lineage>
</organism>
<dbReference type="Proteomes" id="UP000192596">
    <property type="component" value="Unassembled WGS sequence"/>
</dbReference>
<dbReference type="InterPro" id="IPR000313">
    <property type="entry name" value="PWWP_dom"/>
</dbReference>
<dbReference type="SMART" id="SM00293">
    <property type="entry name" value="PWWP"/>
    <property type="match status" value="1"/>
</dbReference>